<evidence type="ECO:0000256" key="2">
    <source>
        <dbReference type="ARBA" id="ARBA00022722"/>
    </source>
</evidence>
<keyword evidence="5" id="KW-0460">Magnesium</keyword>
<accession>A0A1H2XZN4</accession>
<dbReference type="GO" id="GO:0090729">
    <property type="term" value="F:toxin activity"/>
    <property type="evidence" value="ECO:0007669"/>
    <property type="project" value="UniProtKB-KW"/>
</dbReference>
<dbReference type="Gene3D" id="3.40.50.1010">
    <property type="entry name" value="5'-nuclease"/>
    <property type="match status" value="1"/>
</dbReference>
<comment type="cofactor">
    <cofactor evidence="5">
        <name>Mg(2+)</name>
        <dbReference type="ChEBI" id="CHEBI:18420"/>
    </cofactor>
</comment>
<sequence length="138" mass="15623">MRTLVLDTNVILRYLLRDHEGMYQSAIKLFDQAEQGEFTLHIDPMVIAECIYVLTGSLYQRNRSDVSQTLAEILLLDGVTCENQDLLTESLTLFSERNVDFTDAYLACRSRAMGAGVASFDRDFLKLGVQVHVPESRT</sequence>
<evidence type="ECO:0000256" key="1">
    <source>
        <dbReference type="ARBA" id="ARBA00022649"/>
    </source>
</evidence>
<keyword evidence="2 5" id="KW-0540">Nuclease</keyword>
<dbReference type="InterPro" id="IPR029060">
    <property type="entry name" value="PIN-like_dom_sf"/>
</dbReference>
<dbReference type="InterPro" id="IPR022907">
    <property type="entry name" value="VapC_family"/>
</dbReference>
<dbReference type="STRING" id="89784.SAMN04489725_12532"/>
<protein>
    <recommendedName>
        <fullName evidence="5">Ribonuclease VapC</fullName>
        <shortName evidence="5">RNase VapC</shortName>
        <ecNumber evidence="5">3.1.-.-</ecNumber>
    </recommendedName>
    <alternativeName>
        <fullName evidence="5">Toxin VapC</fullName>
    </alternativeName>
</protein>
<dbReference type="GO" id="GO:0004540">
    <property type="term" value="F:RNA nuclease activity"/>
    <property type="evidence" value="ECO:0007669"/>
    <property type="project" value="InterPro"/>
</dbReference>
<feature type="binding site" evidence="5">
    <location>
        <position position="7"/>
    </location>
    <ligand>
        <name>Mg(2+)</name>
        <dbReference type="ChEBI" id="CHEBI:18420"/>
    </ligand>
</feature>
<dbReference type="EMBL" id="FNOJ01000025">
    <property type="protein sequence ID" value="SDW97884.1"/>
    <property type="molecule type" value="Genomic_DNA"/>
</dbReference>
<dbReference type="RefSeq" id="WP_074693772.1">
    <property type="nucleotide sequence ID" value="NZ_FNOJ01000025.1"/>
</dbReference>
<dbReference type="Pfam" id="PF01850">
    <property type="entry name" value="PIN"/>
    <property type="match status" value="1"/>
</dbReference>
<comment type="similarity">
    <text evidence="5">Belongs to the PINc/VapC protein family.</text>
</comment>
<comment type="function">
    <text evidence="5">Toxic component of a toxin-antitoxin (TA) system. An RNase.</text>
</comment>
<keyword evidence="4 5" id="KW-0378">Hydrolase</keyword>
<name>A0A1H2XZN4_9BACL</name>
<evidence type="ECO:0000313" key="7">
    <source>
        <dbReference type="EMBL" id="SDW97884.1"/>
    </source>
</evidence>
<keyword evidence="8" id="KW-1185">Reference proteome</keyword>
<dbReference type="AlphaFoldDB" id="A0A1H2XZN4"/>
<dbReference type="Proteomes" id="UP000182589">
    <property type="component" value="Unassembled WGS sequence"/>
</dbReference>
<evidence type="ECO:0000256" key="3">
    <source>
        <dbReference type="ARBA" id="ARBA00022723"/>
    </source>
</evidence>
<keyword evidence="3 5" id="KW-0479">Metal-binding</keyword>
<feature type="domain" description="PIN" evidence="6">
    <location>
        <begin position="2"/>
        <end position="126"/>
    </location>
</feature>
<keyword evidence="1 5" id="KW-1277">Toxin-antitoxin system</keyword>
<evidence type="ECO:0000256" key="4">
    <source>
        <dbReference type="ARBA" id="ARBA00022801"/>
    </source>
</evidence>
<organism evidence="7 8">
    <name type="scientific">Alicyclobacillus hesperidum</name>
    <dbReference type="NCBI Taxonomy" id="89784"/>
    <lineage>
        <taxon>Bacteria</taxon>
        <taxon>Bacillati</taxon>
        <taxon>Bacillota</taxon>
        <taxon>Bacilli</taxon>
        <taxon>Bacillales</taxon>
        <taxon>Alicyclobacillaceae</taxon>
        <taxon>Alicyclobacillus</taxon>
    </lineage>
</organism>
<feature type="binding site" evidence="5">
    <location>
        <position position="103"/>
    </location>
    <ligand>
        <name>Mg(2+)</name>
        <dbReference type="ChEBI" id="CHEBI:18420"/>
    </ligand>
</feature>
<evidence type="ECO:0000259" key="6">
    <source>
        <dbReference type="SMART" id="SM00670"/>
    </source>
</evidence>
<dbReference type="EC" id="3.1.-.-" evidence="5"/>
<dbReference type="SUPFAM" id="SSF88723">
    <property type="entry name" value="PIN domain-like"/>
    <property type="match status" value="1"/>
</dbReference>
<dbReference type="HAMAP" id="MF_00265">
    <property type="entry name" value="VapC_Nob1"/>
    <property type="match status" value="1"/>
</dbReference>
<dbReference type="InterPro" id="IPR002716">
    <property type="entry name" value="PIN_dom"/>
</dbReference>
<evidence type="ECO:0000313" key="8">
    <source>
        <dbReference type="Proteomes" id="UP000182589"/>
    </source>
</evidence>
<proteinExistence type="inferred from homology"/>
<keyword evidence="5" id="KW-0800">Toxin</keyword>
<reference evidence="8" key="1">
    <citation type="submission" date="2016-10" db="EMBL/GenBank/DDBJ databases">
        <authorList>
            <person name="Varghese N."/>
        </authorList>
    </citation>
    <scope>NUCLEOTIDE SEQUENCE [LARGE SCALE GENOMIC DNA]</scope>
    <source>
        <strain evidence="8">DSM 12489</strain>
    </source>
</reference>
<evidence type="ECO:0000256" key="5">
    <source>
        <dbReference type="HAMAP-Rule" id="MF_00265"/>
    </source>
</evidence>
<gene>
    <name evidence="5" type="primary">vapC</name>
    <name evidence="7" type="ORF">SAMN04489725_12532</name>
</gene>
<dbReference type="GO" id="GO:0000287">
    <property type="term" value="F:magnesium ion binding"/>
    <property type="evidence" value="ECO:0007669"/>
    <property type="project" value="UniProtKB-UniRule"/>
</dbReference>
<dbReference type="GO" id="GO:0016787">
    <property type="term" value="F:hydrolase activity"/>
    <property type="evidence" value="ECO:0007669"/>
    <property type="project" value="UniProtKB-KW"/>
</dbReference>
<dbReference type="SMART" id="SM00670">
    <property type="entry name" value="PINc"/>
    <property type="match status" value="1"/>
</dbReference>